<dbReference type="PANTHER" id="PTHR30217">
    <property type="entry name" value="PEPTIDASE U32 FAMILY"/>
    <property type="match status" value="1"/>
</dbReference>
<dbReference type="AlphaFoldDB" id="A0A5K7YRF4"/>
<dbReference type="EMBL" id="AP021874">
    <property type="protein sequence ID" value="BBO71298.1"/>
    <property type="molecule type" value="Genomic_DNA"/>
</dbReference>
<dbReference type="InterPro" id="IPR001539">
    <property type="entry name" value="Peptidase_U32"/>
</dbReference>
<name>A0A5K7YRF4_9BACT</name>
<dbReference type="PANTHER" id="PTHR30217:SF10">
    <property type="entry name" value="23S RRNA 5-HYDROXYCYTIDINE C2501 SYNTHASE"/>
    <property type="match status" value="1"/>
</dbReference>
<organism evidence="1 2">
    <name type="scientific">Desulfosarcina alkanivorans</name>
    <dbReference type="NCBI Taxonomy" id="571177"/>
    <lineage>
        <taxon>Bacteria</taxon>
        <taxon>Pseudomonadati</taxon>
        <taxon>Thermodesulfobacteriota</taxon>
        <taxon>Desulfobacteria</taxon>
        <taxon>Desulfobacterales</taxon>
        <taxon>Desulfosarcinaceae</taxon>
        <taxon>Desulfosarcina</taxon>
    </lineage>
</organism>
<proteinExistence type="predicted"/>
<gene>
    <name evidence="1" type="ORF">DSCA_52280</name>
</gene>
<dbReference type="Pfam" id="PF01136">
    <property type="entry name" value="Peptidase_U32"/>
    <property type="match status" value="1"/>
</dbReference>
<reference evidence="1 2" key="1">
    <citation type="submission" date="2019-11" db="EMBL/GenBank/DDBJ databases">
        <title>Comparative genomics of hydrocarbon-degrading Desulfosarcina strains.</title>
        <authorList>
            <person name="Watanabe M."/>
            <person name="Kojima H."/>
            <person name="Fukui M."/>
        </authorList>
    </citation>
    <scope>NUCLEOTIDE SEQUENCE [LARGE SCALE GENOMIC DNA]</scope>
    <source>
        <strain evidence="1 2">PL12</strain>
    </source>
</reference>
<dbReference type="KEGG" id="dalk:DSCA_52280"/>
<dbReference type="OrthoDB" id="9807498at2"/>
<sequence length="657" mass="72796">MNTPDPHQPAILAPAGNRASFLAALAAGADAIYCGLKSMSARMEAKNFSLEELAQLVGLAHDRGVKVYVTLNVLLKPDELDRTGRLIDDLQRHVHPDALIVQDLGVVALARQAGFGGEIHLSTLANVSFPRALGYIARKLAADRVVVPRELSIDEIRAMADACPKAMGLEAFIHGALCYGVSGRCYWSSYMGGRSGLRGRCVQPCRRHYRQGGRAARAFSCQDFSVDVLVKILGQVKKVLAWKIEGRKKGPHYVYYTVTAYQMLRDRGSDARMKRDALGLLGQSLGREATHYRFLPQRPQQPIDTRRQTASGLFMGKVQGPAKNPWVVVRQPLLPGDVLRVGYEDEAGHAICRVTRHVPKKGRYPLNLGGRKTPAPGAPVFLTDRREKALEKMMADVEAHAAPQEPIVPSRFTAELPRRSDVKSRRPVEVRVSRMPSRGSGRHPAGMWLSETAAANVGRSAATSLWIWLPPVVWPDDEARVAGLLRQCLESGARQFVLNMPWQMALFHRPEGLNLWAGPFCNAANALCLETFKTLGFAGAFVSPELGEPDLLSLCRQSPLPLGIVLSGHWPLCISRTLAEDVRLRAPFESPRGEQAWADRFGPDYWIFPNWRLDITEKRTLLQQAGVQMFAHLDETVPKAVTLKKRPGLWNWKIGLK</sequence>
<accession>A0A5K7YRF4</accession>
<evidence type="ECO:0000313" key="1">
    <source>
        <dbReference type="EMBL" id="BBO71298.1"/>
    </source>
</evidence>
<dbReference type="RefSeq" id="WP_155319159.1">
    <property type="nucleotide sequence ID" value="NZ_AP021874.1"/>
</dbReference>
<dbReference type="Proteomes" id="UP000427906">
    <property type="component" value="Chromosome"/>
</dbReference>
<protein>
    <submittedName>
        <fullName evidence="1">Peptidase U32</fullName>
    </submittedName>
</protein>
<evidence type="ECO:0000313" key="2">
    <source>
        <dbReference type="Proteomes" id="UP000427906"/>
    </source>
</evidence>
<dbReference type="InterPro" id="IPR051454">
    <property type="entry name" value="RNA/ubiquinone_mod_enzymes"/>
</dbReference>
<keyword evidence="2" id="KW-1185">Reference proteome</keyword>